<protein>
    <submittedName>
        <fullName evidence="7">FAD-binding protein</fullName>
    </submittedName>
</protein>
<reference evidence="7 8" key="1">
    <citation type="submission" date="2019-04" db="EMBL/GenBank/DDBJ databases">
        <title>Rhizobium terrae sp. nov., isolated from a paddy soil.</title>
        <authorList>
            <person name="Lin S.-Y."/>
            <person name="Hameed A."/>
            <person name="Huang H.-I."/>
            <person name="Young C.-C."/>
        </authorList>
    </citation>
    <scope>NUCLEOTIDE SEQUENCE [LARGE SCALE GENOMIC DNA]</scope>
    <source>
        <strain evidence="7 8">CC-HIH110</strain>
    </source>
</reference>
<dbReference type="SUPFAM" id="SSF51905">
    <property type="entry name" value="FAD/NAD(P)-binding domain"/>
    <property type="match status" value="1"/>
</dbReference>
<dbReference type="InterPro" id="IPR002938">
    <property type="entry name" value="FAD-bd"/>
</dbReference>
<dbReference type="RefSeq" id="WP_190235014.1">
    <property type="nucleotide sequence ID" value="NZ_SSOA01000001.1"/>
</dbReference>
<dbReference type="Pfam" id="PF01494">
    <property type="entry name" value="FAD_binding_3"/>
    <property type="match status" value="1"/>
</dbReference>
<gene>
    <name evidence="7" type="ORF">E6C51_03400</name>
</gene>
<dbReference type="PANTHER" id="PTHR13789:SF318">
    <property type="entry name" value="GERANYLGERANYL DIPHOSPHATE REDUCTASE"/>
    <property type="match status" value="1"/>
</dbReference>
<keyword evidence="4" id="KW-0560">Oxidoreductase</keyword>
<dbReference type="Proteomes" id="UP000310754">
    <property type="component" value="Unassembled WGS sequence"/>
</dbReference>
<dbReference type="PANTHER" id="PTHR13789">
    <property type="entry name" value="MONOOXYGENASE"/>
    <property type="match status" value="1"/>
</dbReference>
<dbReference type="Gene3D" id="3.50.50.60">
    <property type="entry name" value="FAD/NAD(P)-binding domain"/>
    <property type="match status" value="1"/>
</dbReference>
<evidence type="ECO:0000256" key="3">
    <source>
        <dbReference type="ARBA" id="ARBA00022827"/>
    </source>
</evidence>
<evidence type="ECO:0000256" key="4">
    <source>
        <dbReference type="ARBA" id="ARBA00023002"/>
    </source>
</evidence>
<dbReference type="AlphaFoldDB" id="A0A4S4A6F2"/>
<evidence type="ECO:0000313" key="8">
    <source>
        <dbReference type="Proteomes" id="UP000310754"/>
    </source>
</evidence>
<dbReference type="GO" id="GO:0071949">
    <property type="term" value="F:FAD binding"/>
    <property type="evidence" value="ECO:0007669"/>
    <property type="project" value="InterPro"/>
</dbReference>
<comment type="caution">
    <text evidence="7">The sequence shown here is derived from an EMBL/GenBank/DDBJ whole genome shotgun (WGS) entry which is preliminary data.</text>
</comment>
<dbReference type="InterPro" id="IPR036188">
    <property type="entry name" value="FAD/NAD-bd_sf"/>
</dbReference>
<dbReference type="SUPFAM" id="SSF54373">
    <property type="entry name" value="FAD-linked reductases, C-terminal domain"/>
    <property type="match status" value="1"/>
</dbReference>
<dbReference type="InterPro" id="IPR050493">
    <property type="entry name" value="FAD-dep_Monooxygenase_BioMet"/>
</dbReference>
<organism evidence="7 8">
    <name type="scientific">Allorhizobium terrae</name>
    <dbReference type="NCBI Taxonomy" id="1848972"/>
    <lineage>
        <taxon>Bacteria</taxon>
        <taxon>Pseudomonadati</taxon>
        <taxon>Pseudomonadota</taxon>
        <taxon>Alphaproteobacteria</taxon>
        <taxon>Hyphomicrobiales</taxon>
        <taxon>Rhizobiaceae</taxon>
        <taxon>Rhizobium/Agrobacterium group</taxon>
        <taxon>Allorhizobium</taxon>
    </lineage>
</organism>
<dbReference type="GO" id="GO:0004497">
    <property type="term" value="F:monooxygenase activity"/>
    <property type="evidence" value="ECO:0007669"/>
    <property type="project" value="UniProtKB-KW"/>
</dbReference>
<evidence type="ECO:0000313" key="7">
    <source>
        <dbReference type="EMBL" id="THF54148.1"/>
    </source>
</evidence>
<keyword evidence="2" id="KW-0285">Flavoprotein</keyword>
<name>A0A4S4A6F2_9HYPH</name>
<evidence type="ECO:0000256" key="2">
    <source>
        <dbReference type="ARBA" id="ARBA00022630"/>
    </source>
</evidence>
<keyword evidence="3" id="KW-0274">FAD</keyword>
<keyword evidence="5" id="KW-0503">Monooxygenase</keyword>
<sequence>MSTKTVAIVGGGIAGLAAALCFARKGISTRIFEKSASLEEVGAGLQLTPNVTCILDELGLLPALKEYWSEPEVVALASGMSLKRLGTVPVRDNAKSRWGAPYAVLHRASLQRVLANAVMQNPLCALTLDQPVESPDAQVLRDPCSGKKPDLLIAADGVWSRLRNFVAGGPDLSFSGNIAWRLTIPQKAAPAFLDRETVTAYLAPKAHLVTYPLRETASINIVAIGGGVDASEGWGTQASAAQKALLERSFRGWHTAVRDMLFNAQNPTFWPLFEAGLGRWHNDKDLVLIGDAAHAMMPFSAQGAGMAIEDAYELANLVAALPVEQALSQFEQQRSARVAMVRKRGALNKFAYHASGPLRIGRDILLSMRPPASFARDLDWLYGYRAPN</sequence>
<accession>A0A4S4A6F2</accession>
<feature type="domain" description="FAD-binding" evidence="6">
    <location>
        <begin position="5"/>
        <end position="339"/>
    </location>
</feature>
<dbReference type="EMBL" id="SSOA01000001">
    <property type="protein sequence ID" value="THF54148.1"/>
    <property type="molecule type" value="Genomic_DNA"/>
</dbReference>
<evidence type="ECO:0000256" key="1">
    <source>
        <dbReference type="ARBA" id="ARBA00001974"/>
    </source>
</evidence>
<comment type="cofactor">
    <cofactor evidence="1">
        <name>FAD</name>
        <dbReference type="ChEBI" id="CHEBI:57692"/>
    </cofactor>
</comment>
<dbReference type="PRINTS" id="PR00420">
    <property type="entry name" value="RNGMNOXGNASE"/>
</dbReference>
<evidence type="ECO:0000259" key="6">
    <source>
        <dbReference type="Pfam" id="PF01494"/>
    </source>
</evidence>
<keyword evidence="8" id="KW-1185">Reference proteome</keyword>
<evidence type="ECO:0000256" key="5">
    <source>
        <dbReference type="ARBA" id="ARBA00023033"/>
    </source>
</evidence>
<proteinExistence type="predicted"/>